<dbReference type="InterPro" id="IPR001427">
    <property type="entry name" value="RNaseA"/>
</dbReference>
<evidence type="ECO:0000256" key="3">
    <source>
        <dbReference type="ARBA" id="ARBA00022525"/>
    </source>
</evidence>
<dbReference type="GO" id="GO:0003676">
    <property type="term" value="F:nucleic acid binding"/>
    <property type="evidence" value="ECO:0007669"/>
    <property type="project" value="InterPro"/>
</dbReference>
<dbReference type="GO" id="GO:0016787">
    <property type="term" value="F:hydrolase activity"/>
    <property type="evidence" value="ECO:0007669"/>
    <property type="project" value="UniProtKB-KW"/>
</dbReference>
<dbReference type="Gene3D" id="3.10.130.10">
    <property type="entry name" value="Ribonuclease A-like domain"/>
    <property type="match status" value="1"/>
</dbReference>
<evidence type="ECO:0000259" key="9">
    <source>
        <dbReference type="SMART" id="SM00092"/>
    </source>
</evidence>
<dbReference type="AlphaFoldDB" id="A0A3P9P9V6"/>
<protein>
    <recommendedName>
        <fullName evidence="9">Ribonuclease A-domain domain-containing protein</fullName>
    </recommendedName>
</protein>
<evidence type="ECO:0000256" key="1">
    <source>
        <dbReference type="ARBA" id="ARBA00004613"/>
    </source>
</evidence>
<keyword evidence="4 8" id="KW-0540">Nuclease</keyword>
<dbReference type="GO" id="GO:0050829">
    <property type="term" value="P:defense response to Gram-negative bacterium"/>
    <property type="evidence" value="ECO:0007669"/>
    <property type="project" value="TreeGrafter"/>
</dbReference>
<accession>A0A3P9P9V6</accession>
<dbReference type="PANTHER" id="PTHR11437:SF10">
    <property type="entry name" value="ANGIOGENIN-RELATED"/>
    <property type="match status" value="1"/>
</dbReference>
<dbReference type="GeneTree" id="ENSGT00940000178100"/>
<reference evidence="10" key="3">
    <citation type="submission" date="2025-09" db="UniProtKB">
        <authorList>
            <consortium name="Ensembl"/>
        </authorList>
    </citation>
    <scope>IDENTIFICATION</scope>
    <source>
        <strain evidence="10">Guanapo</strain>
    </source>
</reference>
<organism evidence="10 11">
    <name type="scientific">Poecilia reticulata</name>
    <name type="common">Guppy</name>
    <name type="synonym">Acanthophacelus reticulatus</name>
    <dbReference type="NCBI Taxonomy" id="8081"/>
    <lineage>
        <taxon>Eukaryota</taxon>
        <taxon>Metazoa</taxon>
        <taxon>Chordata</taxon>
        <taxon>Craniata</taxon>
        <taxon>Vertebrata</taxon>
        <taxon>Euteleostomi</taxon>
        <taxon>Actinopterygii</taxon>
        <taxon>Neopterygii</taxon>
        <taxon>Teleostei</taxon>
        <taxon>Neoteleostei</taxon>
        <taxon>Acanthomorphata</taxon>
        <taxon>Ovalentaria</taxon>
        <taxon>Atherinomorphae</taxon>
        <taxon>Cyprinodontiformes</taxon>
        <taxon>Poeciliidae</taxon>
        <taxon>Poeciliinae</taxon>
        <taxon>Poecilia</taxon>
    </lineage>
</organism>
<dbReference type="GO" id="GO:0001525">
    <property type="term" value="P:angiogenesis"/>
    <property type="evidence" value="ECO:0007669"/>
    <property type="project" value="TreeGrafter"/>
</dbReference>
<feature type="domain" description="Ribonuclease A-domain" evidence="9">
    <location>
        <begin position="2"/>
        <end position="115"/>
    </location>
</feature>
<dbReference type="GO" id="GO:0050830">
    <property type="term" value="P:defense response to Gram-positive bacterium"/>
    <property type="evidence" value="ECO:0007669"/>
    <property type="project" value="TreeGrafter"/>
</dbReference>
<evidence type="ECO:0000256" key="8">
    <source>
        <dbReference type="RuleBase" id="RU000651"/>
    </source>
</evidence>
<evidence type="ECO:0000256" key="5">
    <source>
        <dbReference type="ARBA" id="ARBA00022759"/>
    </source>
</evidence>
<comment type="subcellular location">
    <subcellularLocation>
        <location evidence="1">Secreted</location>
    </subcellularLocation>
</comment>
<evidence type="ECO:0000256" key="4">
    <source>
        <dbReference type="ARBA" id="ARBA00022722"/>
    </source>
</evidence>
<dbReference type="GO" id="GO:0004540">
    <property type="term" value="F:RNA nuclease activity"/>
    <property type="evidence" value="ECO:0007669"/>
    <property type="project" value="TreeGrafter"/>
</dbReference>
<evidence type="ECO:0000313" key="10">
    <source>
        <dbReference type="Ensembl" id="ENSPREP00000018493.1"/>
    </source>
</evidence>
<dbReference type="GO" id="GO:0005576">
    <property type="term" value="C:extracellular region"/>
    <property type="evidence" value="ECO:0007669"/>
    <property type="project" value="UniProtKB-SubCell"/>
</dbReference>
<comment type="similarity">
    <text evidence="2 8">Belongs to the pancreatic ribonuclease family.</text>
</comment>
<evidence type="ECO:0000256" key="7">
    <source>
        <dbReference type="ARBA" id="ARBA00023157"/>
    </source>
</evidence>
<dbReference type="GO" id="GO:0004519">
    <property type="term" value="F:endonuclease activity"/>
    <property type="evidence" value="ECO:0007669"/>
    <property type="project" value="UniProtKB-KW"/>
</dbReference>
<keyword evidence="5 8" id="KW-0255">Endonuclease</keyword>
<dbReference type="InterPro" id="IPR023411">
    <property type="entry name" value="RNaseA_AS"/>
</dbReference>
<evidence type="ECO:0000256" key="2">
    <source>
        <dbReference type="ARBA" id="ARBA00005600"/>
    </source>
</evidence>
<dbReference type="InterPro" id="IPR036816">
    <property type="entry name" value="RNaseA-like_dom_sf"/>
</dbReference>
<dbReference type="Pfam" id="PF00074">
    <property type="entry name" value="RnaseA"/>
    <property type="match status" value="1"/>
</dbReference>
<evidence type="ECO:0000256" key="6">
    <source>
        <dbReference type="ARBA" id="ARBA00022801"/>
    </source>
</evidence>
<dbReference type="SUPFAM" id="SSF54076">
    <property type="entry name" value="RNase A-like"/>
    <property type="match status" value="1"/>
</dbReference>
<dbReference type="InterPro" id="IPR023412">
    <property type="entry name" value="RNaseA_domain"/>
</dbReference>
<dbReference type="PANTHER" id="PTHR11437">
    <property type="entry name" value="RIBONUCLEASE"/>
    <property type="match status" value="1"/>
</dbReference>
<dbReference type="Proteomes" id="UP000242638">
    <property type="component" value="Unassembled WGS sequence"/>
</dbReference>
<keyword evidence="6 8" id="KW-0378">Hydrolase</keyword>
<name>A0A3P9P9V6_POERE</name>
<dbReference type="PROSITE" id="PS00127">
    <property type="entry name" value="RNASE_PANCREATIC"/>
    <property type="match status" value="1"/>
</dbReference>
<evidence type="ECO:0000313" key="11">
    <source>
        <dbReference type="Proteomes" id="UP000242638"/>
    </source>
</evidence>
<reference evidence="10" key="2">
    <citation type="submission" date="2025-08" db="UniProtKB">
        <authorList>
            <consortium name="Ensembl"/>
        </authorList>
    </citation>
    <scope>IDENTIFICATION</scope>
    <source>
        <strain evidence="10">Guanapo</strain>
    </source>
</reference>
<reference evidence="11" key="1">
    <citation type="submission" date="2013-11" db="EMBL/GenBank/DDBJ databases">
        <title>The genomic landscape of the Guanapo guppy.</title>
        <authorList>
            <person name="Kuenstner A."/>
            <person name="Dreyer C."/>
        </authorList>
    </citation>
    <scope>NUCLEOTIDE SEQUENCE</scope>
    <source>
        <strain evidence="11">Guanapo</strain>
    </source>
</reference>
<dbReference type="SMART" id="SM00092">
    <property type="entry name" value="RNAse_Pc"/>
    <property type="match status" value="1"/>
</dbReference>
<sequence>NAFSRKITRKHPCCPNQQVDQSSTEGEDCNRNMEGINYANCKYKNTFILDPDGELDSICSSGQTEEMITSEFTIFNCVHKTSRLPYCLYNGEDDIASYIVVTCVNGRPKHLKNLSVS</sequence>
<keyword evidence="3" id="KW-0964">Secreted</keyword>
<dbReference type="Ensembl" id="ENSPRET00000018694.1">
    <property type="protein sequence ID" value="ENSPREP00000018493.1"/>
    <property type="gene ID" value="ENSPREG00000012531.1"/>
</dbReference>
<keyword evidence="7" id="KW-1015">Disulfide bond</keyword>
<keyword evidence="11" id="KW-1185">Reference proteome</keyword>
<proteinExistence type="inferred from homology"/>